<organism evidence="8 9">
    <name type="scientific">Pseudocohnilembus persalinus</name>
    <name type="common">Ciliate</name>
    <dbReference type="NCBI Taxonomy" id="266149"/>
    <lineage>
        <taxon>Eukaryota</taxon>
        <taxon>Sar</taxon>
        <taxon>Alveolata</taxon>
        <taxon>Ciliophora</taxon>
        <taxon>Intramacronucleata</taxon>
        <taxon>Oligohymenophorea</taxon>
        <taxon>Scuticociliatia</taxon>
        <taxon>Philasterida</taxon>
        <taxon>Pseudocohnilembidae</taxon>
        <taxon>Pseudocohnilembus</taxon>
    </lineage>
</organism>
<dbReference type="InterPro" id="IPR036249">
    <property type="entry name" value="Thioredoxin-like_sf"/>
</dbReference>
<dbReference type="Pfam" id="PF00647">
    <property type="entry name" value="EF1G"/>
    <property type="match status" value="1"/>
</dbReference>
<keyword evidence="9" id="KW-1185">Reference proteome</keyword>
<evidence type="ECO:0000259" key="7">
    <source>
        <dbReference type="PROSITE" id="PS50405"/>
    </source>
</evidence>
<dbReference type="Gene3D" id="3.30.70.1010">
    <property type="entry name" value="Translation elongation factor EF1B, gamma chain, conserved domain"/>
    <property type="match status" value="1"/>
</dbReference>
<dbReference type="CDD" id="cd00570">
    <property type="entry name" value="GST_N_family"/>
    <property type="match status" value="1"/>
</dbReference>
<feature type="domain" description="GST N-terminal" evidence="6">
    <location>
        <begin position="3"/>
        <end position="83"/>
    </location>
</feature>
<dbReference type="InterPro" id="IPR001662">
    <property type="entry name" value="EF1B_G_C"/>
</dbReference>
<dbReference type="GO" id="GO:0003746">
    <property type="term" value="F:translation elongation factor activity"/>
    <property type="evidence" value="ECO:0007669"/>
    <property type="project" value="UniProtKB-UniRule"/>
</dbReference>
<dbReference type="OMA" id="PFVMEEC"/>
<dbReference type="GO" id="GO:0005737">
    <property type="term" value="C:cytoplasm"/>
    <property type="evidence" value="ECO:0007669"/>
    <property type="project" value="TreeGrafter"/>
</dbReference>
<evidence type="ECO:0000259" key="6">
    <source>
        <dbReference type="PROSITE" id="PS50404"/>
    </source>
</evidence>
<dbReference type="InParanoid" id="A0A0V0QC97"/>
<dbReference type="FunCoup" id="A0A0V0QC97">
    <property type="interactions" value="400"/>
</dbReference>
<dbReference type="InterPro" id="IPR004046">
    <property type="entry name" value="GST_C"/>
</dbReference>
<evidence type="ECO:0000259" key="5">
    <source>
        <dbReference type="PROSITE" id="PS50040"/>
    </source>
</evidence>
<evidence type="ECO:0000256" key="3">
    <source>
        <dbReference type="PROSITE-ProRule" id="PRU00519"/>
    </source>
</evidence>
<reference evidence="8 9" key="1">
    <citation type="journal article" date="2015" name="Sci. Rep.">
        <title>Genome of the facultative scuticociliatosis pathogen Pseudocohnilembus persalinus provides insight into its virulence through horizontal gene transfer.</title>
        <authorList>
            <person name="Xiong J."/>
            <person name="Wang G."/>
            <person name="Cheng J."/>
            <person name="Tian M."/>
            <person name="Pan X."/>
            <person name="Warren A."/>
            <person name="Jiang C."/>
            <person name="Yuan D."/>
            <person name="Miao W."/>
        </authorList>
    </citation>
    <scope>NUCLEOTIDE SEQUENCE [LARGE SCALE GENOMIC DNA]</scope>
    <source>
        <strain evidence="8">36N120E</strain>
    </source>
</reference>
<evidence type="ECO:0000256" key="1">
    <source>
        <dbReference type="ARBA" id="ARBA00022768"/>
    </source>
</evidence>
<name>A0A0V0QC97_PSEPJ</name>
<dbReference type="OrthoDB" id="249703at2759"/>
<dbReference type="PROSITE" id="PS50040">
    <property type="entry name" value="EF1G_C"/>
    <property type="match status" value="1"/>
</dbReference>
<dbReference type="InterPro" id="IPR004045">
    <property type="entry name" value="Glutathione_S-Trfase_N"/>
</dbReference>
<dbReference type="PROSITE" id="PS50405">
    <property type="entry name" value="GST_CTER"/>
    <property type="match status" value="1"/>
</dbReference>
<dbReference type="SUPFAM" id="SSF89942">
    <property type="entry name" value="eEF1-gamma domain"/>
    <property type="match status" value="1"/>
</dbReference>
<dbReference type="Gene3D" id="1.20.1050.10">
    <property type="match status" value="1"/>
</dbReference>
<dbReference type="AlphaFoldDB" id="A0A0V0QC97"/>
<proteinExistence type="predicted"/>
<dbReference type="Pfam" id="PF00043">
    <property type="entry name" value="GST_C"/>
    <property type="match status" value="1"/>
</dbReference>
<dbReference type="SUPFAM" id="SSF52833">
    <property type="entry name" value="Thioredoxin-like"/>
    <property type="match status" value="1"/>
</dbReference>
<feature type="compositionally biased region" description="Basic and acidic residues" evidence="4">
    <location>
        <begin position="284"/>
        <end position="303"/>
    </location>
</feature>
<dbReference type="InterPro" id="IPR050802">
    <property type="entry name" value="EF-GSTs"/>
</dbReference>
<feature type="compositionally biased region" description="Basic and acidic residues" evidence="4">
    <location>
        <begin position="251"/>
        <end position="276"/>
    </location>
</feature>
<dbReference type="EMBL" id="LDAU01000203">
    <property type="protein sequence ID" value="KRW99854.1"/>
    <property type="molecule type" value="Genomic_DNA"/>
</dbReference>
<evidence type="ECO:0000313" key="8">
    <source>
        <dbReference type="EMBL" id="KRW99854.1"/>
    </source>
</evidence>
<dbReference type="InterPro" id="IPR036433">
    <property type="entry name" value="EF1B_G_C_sf"/>
</dbReference>
<feature type="domain" description="EF-1-gamma C-terminal" evidence="5">
    <location>
        <begin position="302"/>
        <end position="463"/>
    </location>
</feature>
<evidence type="ECO:0000256" key="4">
    <source>
        <dbReference type="SAM" id="MobiDB-lite"/>
    </source>
</evidence>
<dbReference type="SUPFAM" id="SSF47616">
    <property type="entry name" value="GST C-terminal domain-like"/>
    <property type="match status" value="1"/>
</dbReference>
<dbReference type="PANTHER" id="PTHR43986">
    <property type="entry name" value="ELONGATION FACTOR 1-GAMMA"/>
    <property type="match status" value="1"/>
</dbReference>
<feature type="region of interest" description="Disordered" evidence="4">
    <location>
        <begin position="219"/>
        <end position="312"/>
    </location>
</feature>
<evidence type="ECO:0000313" key="9">
    <source>
        <dbReference type="Proteomes" id="UP000054937"/>
    </source>
</evidence>
<evidence type="ECO:0000256" key="2">
    <source>
        <dbReference type="ARBA" id="ARBA00022917"/>
    </source>
</evidence>
<keyword evidence="2 3" id="KW-0648">Protein biosynthesis</keyword>
<dbReference type="Gene3D" id="3.40.30.10">
    <property type="entry name" value="Glutaredoxin"/>
    <property type="match status" value="1"/>
</dbReference>
<dbReference type="PANTHER" id="PTHR43986:SF1">
    <property type="entry name" value="ELONGATION FACTOR 1-GAMMA"/>
    <property type="match status" value="1"/>
</dbReference>
<dbReference type="SMART" id="SM01183">
    <property type="entry name" value="EF1G"/>
    <property type="match status" value="1"/>
</dbReference>
<feature type="domain" description="GST C-terminal" evidence="7">
    <location>
        <begin position="88"/>
        <end position="213"/>
    </location>
</feature>
<dbReference type="Proteomes" id="UP000054937">
    <property type="component" value="Unassembled WGS sequence"/>
</dbReference>
<comment type="caution">
    <text evidence="8">The sequence shown here is derived from an EMBL/GenBank/DDBJ whole genome shotgun (WGS) entry which is preliminary data.</text>
</comment>
<dbReference type="GO" id="GO:0005634">
    <property type="term" value="C:nucleus"/>
    <property type="evidence" value="ECO:0007669"/>
    <property type="project" value="TreeGrafter"/>
</dbReference>
<protein>
    <submittedName>
        <fullName evidence="8">Translation elongation factor EF1B, gamma chain, conserved</fullName>
    </submittedName>
</protein>
<dbReference type="InterPro" id="IPR036282">
    <property type="entry name" value="Glutathione-S-Trfase_C_sf"/>
</dbReference>
<dbReference type="InterPro" id="IPR010987">
    <property type="entry name" value="Glutathione-S-Trfase_C-like"/>
</dbReference>
<accession>A0A0V0QC97</accession>
<feature type="compositionally biased region" description="Polar residues" evidence="4">
    <location>
        <begin position="219"/>
        <end position="231"/>
    </location>
</feature>
<gene>
    <name evidence="8" type="ORF">PPERSA_10973</name>
</gene>
<dbReference type="PROSITE" id="PS50404">
    <property type="entry name" value="GST_NTER"/>
    <property type="match status" value="1"/>
</dbReference>
<feature type="compositionally biased region" description="Low complexity" evidence="4">
    <location>
        <begin position="232"/>
        <end position="250"/>
    </location>
</feature>
<keyword evidence="1 3" id="KW-0251">Elongation factor</keyword>
<sequence length="463" mass="53598">MSQNLTFKAPIGLPQGAAVRTVSQISGIPLNFEALTWKQINHPSFKENNPLSQLTVLQINEQTTLTEFNAILRYFARLAQSKGLYGDDAFEQAQVDSLLDYTLIEIQKMSFALVGPIYGTVPFIQNTYEAAKKDLFKLLQIIEDQLTFKTYLCSNRMTIGDISLFTSVFALYQYIITEEIRKQLPNVTRWFQNIAVQPVFQQNFGKYYPVSQEWQNQGQKLVSGLESSEPTQQQDKQQSGKQQKQQSQQQDGEKKLGRKELKKAQKAAEKAQKKAAESSNPAQKQEKPEKIQENKEKQEKTQENQEQSSSSTFNYFDFKTEITNTKDKKAVIENLLSNFDSENYSLWFVLYDKYEGEGEVLYMTSNLKDSFLQRMDSFRKESYGVLGVYGEEKNYDIQGVWMWKGTQIPEQTKNVPSFEYYNWTKLDLSKPEDKQKVFDCWCNLEENKSVFNGKVLRDVSLFK</sequence>